<sequence>MRRSSVSGSSRRPATFFPERRRDVYGFDQPPGDEEDVDAPARQGDELMARMEAAQEHLDKIVATGKGPSRHVTASVDQEGRVLDVTFDPRAMRLGSKDLADEVLAAIAEACADAERQTDEVLREAIPGYDPVAARAELEQALAGWD</sequence>
<comment type="caution">
    <text evidence="2">The sequence shown here is derived from an EMBL/GenBank/DDBJ whole genome shotgun (WGS) entry which is preliminary data.</text>
</comment>
<dbReference type="Pfam" id="PF02575">
    <property type="entry name" value="YbaB_DNA_bd"/>
    <property type="match status" value="1"/>
</dbReference>
<feature type="region of interest" description="Disordered" evidence="1">
    <location>
        <begin position="1"/>
        <end position="39"/>
    </location>
</feature>
<dbReference type="InterPro" id="IPR036894">
    <property type="entry name" value="YbaB-like_sf"/>
</dbReference>
<dbReference type="SUPFAM" id="SSF82607">
    <property type="entry name" value="YbaB-like"/>
    <property type="match status" value="1"/>
</dbReference>
<dbReference type="EMBL" id="SMJZ01000171">
    <property type="protein sequence ID" value="TDC01013.1"/>
    <property type="molecule type" value="Genomic_DNA"/>
</dbReference>
<dbReference type="AlphaFoldDB" id="A0A4R4N1S2"/>
<dbReference type="Gene3D" id="3.30.1310.10">
    <property type="entry name" value="Nucleoid-associated protein YbaB-like domain"/>
    <property type="match status" value="1"/>
</dbReference>
<proteinExistence type="predicted"/>
<evidence type="ECO:0000313" key="2">
    <source>
        <dbReference type="EMBL" id="TDC01013.1"/>
    </source>
</evidence>
<dbReference type="Proteomes" id="UP000295157">
    <property type="component" value="Unassembled WGS sequence"/>
</dbReference>
<name>A0A4R4N1S2_9ACTN</name>
<keyword evidence="3" id="KW-1185">Reference proteome</keyword>
<evidence type="ECO:0000256" key="1">
    <source>
        <dbReference type="SAM" id="MobiDB-lite"/>
    </source>
</evidence>
<feature type="compositionally biased region" description="Low complexity" evidence="1">
    <location>
        <begin position="1"/>
        <end position="12"/>
    </location>
</feature>
<dbReference type="OrthoDB" id="3515762at2"/>
<keyword evidence="2" id="KW-0238">DNA-binding</keyword>
<reference evidence="2 3" key="1">
    <citation type="submission" date="2019-02" db="EMBL/GenBank/DDBJ databases">
        <title>Draft genome sequences of novel Actinobacteria.</title>
        <authorList>
            <person name="Sahin N."/>
            <person name="Ay H."/>
            <person name="Saygin H."/>
        </authorList>
    </citation>
    <scope>NUCLEOTIDE SEQUENCE [LARGE SCALE GENOMIC DNA]</scope>
    <source>
        <strain evidence="2 3">KC201</strain>
    </source>
</reference>
<dbReference type="InterPro" id="IPR004401">
    <property type="entry name" value="YbaB/EbfC"/>
</dbReference>
<dbReference type="GO" id="GO:0003677">
    <property type="term" value="F:DNA binding"/>
    <property type="evidence" value="ECO:0007669"/>
    <property type="project" value="UniProtKB-KW"/>
</dbReference>
<protein>
    <submittedName>
        <fullName evidence="2">YbaB/EbfC family DNA-binding protein</fullName>
    </submittedName>
</protein>
<gene>
    <name evidence="2" type="ORF">E1267_33100</name>
</gene>
<organism evidence="2 3">
    <name type="scientific">Nonomuraea longispora</name>
    <dbReference type="NCBI Taxonomy" id="1848320"/>
    <lineage>
        <taxon>Bacteria</taxon>
        <taxon>Bacillati</taxon>
        <taxon>Actinomycetota</taxon>
        <taxon>Actinomycetes</taxon>
        <taxon>Streptosporangiales</taxon>
        <taxon>Streptosporangiaceae</taxon>
        <taxon>Nonomuraea</taxon>
    </lineage>
</organism>
<accession>A0A4R4N1S2</accession>
<evidence type="ECO:0000313" key="3">
    <source>
        <dbReference type="Proteomes" id="UP000295157"/>
    </source>
</evidence>